<proteinExistence type="predicted"/>
<feature type="region of interest" description="Disordered" evidence="2">
    <location>
        <begin position="2446"/>
        <end position="2470"/>
    </location>
</feature>
<dbReference type="CTD" id="20325103"/>
<feature type="region of interest" description="Disordered" evidence="2">
    <location>
        <begin position="306"/>
        <end position="334"/>
    </location>
</feature>
<feature type="region of interest" description="Disordered" evidence="2">
    <location>
        <begin position="589"/>
        <end position="617"/>
    </location>
</feature>
<keyword evidence="1" id="KW-0175">Coiled coil</keyword>
<dbReference type="EMBL" id="KL597046">
    <property type="protein sequence ID" value="KER20532.1"/>
    <property type="molecule type" value="Genomic_DNA"/>
</dbReference>
<name>A0A074Z4S6_OPIVI</name>
<feature type="coiled-coil region" evidence="1">
    <location>
        <begin position="420"/>
        <end position="493"/>
    </location>
</feature>
<feature type="compositionally biased region" description="Polar residues" evidence="2">
    <location>
        <begin position="312"/>
        <end position="323"/>
    </location>
</feature>
<feature type="region of interest" description="Disordered" evidence="2">
    <location>
        <begin position="530"/>
        <end position="550"/>
    </location>
</feature>
<protein>
    <recommendedName>
        <fullName evidence="3">DUF5741 domain-containing protein</fullName>
    </recommendedName>
</protein>
<dbReference type="InterPro" id="IPR043979">
    <property type="entry name" value="DUF5741"/>
</dbReference>
<dbReference type="STRING" id="6198.A0A074Z4S6"/>
<feature type="region of interest" description="Disordered" evidence="2">
    <location>
        <begin position="1320"/>
        <end position="1343"/>
    </location>
</feature>
<feature type="coiled-coil region" evidence="1">
    <location>
        <begin position="617"/>
        <end position="651"/>
    </location>
</feature>
<dbReference type="PANTHER" id="PTHR45615:SF80">
    <property type="entry name" value="GRIP DOMAIN-CONTAINING PROTEIN"/>
    <property type="match status" value="1"/>
</dbReference>
<feature type="coiled-coil region" evidence="1">
    <location>
        <begin position="208"/>
        <end position="235"/>
    </location>
</feature>
<feature type="region of interest" description="Disordered" evidence="2">
    <location>
        <begin position="776"/>
        <end position="803"/>
    </location>
</feature>
<evidence type="ECO:0000313" key="4">
    <source>
        <dbReference type="EMBL" id="KER20532.1"/>
    </source>
</evidence>
<feature type="compositionally biased region" description="Polar residues" evidence="2">
    <location>
        <begin position="2384"/>
        <end position="2395"/>
    </location>
</feature>
<accession>A0A074Z4S6</accession>
<feature type="coiled-coil region" evidence="1">
    <location>
        <begin position="1998"/>
        <end position="2052"/>
    </location>
</feature>
<dbReference type="Proteomes" id="UP000054324">
    <property type="component" value="Unassembled WGS sequence"/>
</dbReference>
<organism evidence="4 5">
    <name type="scientific">Opisthorchis viverrini</name>
    <name type="common">Southeast Asian liver fluke</name>
    <dbReference type="NCBI Taxonomy" id="6198"/>
    <lineage>
        <taxon>Eukaryota</taxon>
        <taxon>Metazoa</taxon>
        <taxon>Spiralia</taxon>
        <taxon>Lophotrochozoa</taxon>
        <taxon>Platyhelminthes</taxon>
        <taxon>Trematoda</taxon>
        <taxon>Digenea</taxon>
        <taxon>Opisthorchiida</taxon>
        <taxon>Opisthorchiata</taxon>
        <taxon>Opisthorchiidae</taxon>
        <taxon>Opisthorchis</taxon>
    </lineage>
</organism>
<feature type="region of interest" description="Disordered" evidence="2">
    <location>
        <begin position="1"/>
        <end position="24"/>
    </location>
</feature>
<evidence type="ECO:0000259" key="3">
    <source>
        <dbReference type="Pfam" id="PF19012"/>
    </source>
</evidence>
<keyword evidence="5" id="KW-1185">Reference proteome</keyword>
<evidence type="ECO:0000313" key="5">
    <source>
        <dbReference type="Proteomes" id="UP000054324"/>
    </source>
</evidence>
<feature type="compositionally biased region" description="Basic and acidic residues" evidence="2">
    <location>
        <begin position="1320"/>
        <end position="1337"/>
    </location>
</feature>
<feature type="compositionally biased region" description="Basic and acidic residues" evidence="2">
    <location>
        <begin position="567"/>
        <end position="577"/>
    </location>
</feature>
<feature type="coiled-coil region" evidence="1">
    <location>
        <begin position="1569"/>
        <end position="1610"/>
    </location>
</feature>
<reference evidence="4 5" key="1">
    <citation type="submission" date="2013-11" db="EMBL/GenBank/DDBJ databases">
        <title>Opisthorchis viverrini - life in the bile duct.</title>
        <authorList>
            <person name="Young N.D."/>
            <person name="Nagarajan N."/>
            <person name="Lin S.J."/>
            <person name="Korhonen P.K."/>
            <person name="Jex A.R."/>
            <person name="Hall R.S."/>
            <person name="Safavi-Hemami H."/>
            <person name="Kaewkong W."/>
            <person name="Bertrand D."/>
            <person name="Gao S."/>
            <person name="Seet Q."/>
            <person name="Wongkham S."/>
            <person name="Teh B.T."/>
            <person name="Wongkham C."/>
            <person name="Intapan P.M."/>
            <person name="Maleewong W."/>
            <person name="Yang X."/>
            <person name="Hu M."/>
            <person name="Wang Z."/>
            <person name="Hofmann A."/>
            <person name="Sternberg P.W."/>
            <person name="Tan P."/>
            <person name="Wang J."/>
            <person name="Gasser R.B."/>
        </authorList>
    </citation>
    <scope>NUCLEOTIDE SEQUENCE [LARGE SCALE GENOMIC DNA]</scope>
</reference>
<feature type="region of interest" description="Disordered" evidence="2">
    <location>
        <begin position="2517"/>
        <end position="2537"/>
    </location>
</feature>
<dbReference type="OrthoDB" id="6244669at2759"/>
<sequence>MEDTDTTELNAVNDGSPFSAGAKSAFKSTEETMAELRRENFRLRLVLYDYQKAKKRLIDPQDAESSRLFAAEAENLSLKEALIEKSDLIRSASYVTFRKNPSFRKMIDILKAENDSFKEQLKEARERMEQHERGLLCTKCDGVLAGFDLEWRKKYDEVYAELVEVREALHLSDLKARAQEHQVARQTGELQSQVAELQFTVDAGRTEIDRKTRELESVQADVSKLRSVLEQLSEGQPGADGPQHSLNELSHGLHESCVKRIQELASLLHLLIRQITDAGLTPVATVPLDLSLNFDQIDRKPLGELAAVHNQPVPTNQQTSKGSTTDEDVQDAEIPSTDVASSVSWLTDRLNAARQLILDLGNQRLKQDACISQLKLMHRSELDALKENCRSMEEQLHVSENFLTFSHHFQKQKVSFETEAAKRNEEIHNLNQRVADLLGQAENEMKMRGRLLADVDQAQEQARRLECEKTEVRDRLTAELREKEHVIQRLQLVLAVVGNNGDVTQHTIPNETCMLDSFGLDTGAREETGKLLSGLSPEQQKTAADGDGGSFMQHILLSSAGAPETADVDKSGDHPPRSIESATFNLDVASGDDKADDQDAQNASSKEAAAQRVPDDIQGLQRELTTVRQQLDKQKEEYARLKNAYTILATATNIGSLASEAITSFDVTHDLGQLSNSSSLAESIGDLPTVSTPPCASRSPVFDETSNLDELVVARSLLLTRLLFSMLLAANRGSAEDLSARDVSGTAVDVGKAQTANVSTVPPNTFNPLILPSRTRAASGADDQDAQNASSKEAAAQRVPDDIQGLQRELTTVRQQLDKQKEEYARLKNAYTILATATNIGSLASEAITSFDVTHDLGQLSNSSSLAESIGDLPTVSTPPCASRSPVFDETSNLDELVVARSLLLTRLLFSMLLAANRGSAEDLSARDVSGTAVDVANRGSAEDLSARDVSGTAVDVGKAQTTNVSTVPPNTFNSLILPSRTRAASGLSASCVGQPLSVETVLNLSLPGVLDPDSQDVRRLPHNSPAIYDGQTTPRFEPQSLAGLRTLYSLIHGLKLQLDEVRFTQHSFVEMVNRSLSAVVLDNSTNSFPENMTEPRKNVGIGTSFLFPSDCQKGNSSVQISKADATYGGNETILENLQRSFLIRPDSDVDLDKSSTSVSNVNKTLGELRAYPRSPGRPFCPPHPVNQPNANAPRIASILKSKNPLARVKATYQAASVSWCDDAPTQPAMEIPHPLSISFNVDDRSNSSRPSSRISLEQSVVGDLSLVEWQNKELFERLARATAKLRDALDECVEASSQLWAGETENSLAKLFHNTLELSHQDEDHGDNKTPERSKAADWNTSGLAPNQSVQFDGLHPQLDSARMSNDVSFSQLFGPAWSAAPDSSFSEKTDQKVSADTQTVTSKPCTTSATVTSTTTTAQAFTDPTDVVTLHRYVALLTHALSVLRRTISDSMQCHATSCSEAPNPDVDPHWLVSWVQSATHWFHSYMDNETVSDRSKGTVDSVAATDKDDVTSDILPYYLCSPTPLDCFLTCFCFLRSESLLECLERVFNDRIDDWVRDTKQHFAELAAAQKKNEELLITVSRLESEVVQLSEEKKLAKNNCEDLCRQLASLPIEQDPNLRAAPDFPQYSADRGDQQSVFGRLGRIFNVGQSKLASTVASPKSDVVEGSCRGSAVWNAALEKERDTVLHLLQSHGFVVESSGSLSCCVESILTDLKETHNQCSQLSKKLTDFVPRSDYDQVNDAVQGLRNRLDQIEQQRAYIKQRIGLLNFEVDPNDFTDCVDLLLSELSSLRGSYQQLTRENSHLRNKLDSSVSKKDYVECQNRVDELLEELKQLQNDAEVDCRMAERALSILAPLAPAPVEPCLPDLVEWIVHELTEQRSTADQLRRDQNQAVSRVCALCETDSPMTFSECLDLLHRKWIETQADLNALMTERERVFLVLKDIQPDYDAHSLLDCINSLISSLTQKQNDLEAMREYYAKNSVPLTEHAKLQSDLEFVCDELDQCRIRADELEAERNELLRSSVPLEEHQELHQQLSDLEKRMVENKRIFDAQQRQIRHILSDAVVDPKEDDVVRCVEVLCEQLAERRQLIASLEARYNTVVTDCENLRQQVAKGVAELDKRSARLEQEYENQLSTTRMELEGKLSQCLLENEKFVNELEENREKLRNLNSLLEARQAESDCLLEQLAEMEEELQSVRSSLKAKSESAQAAVEAALAHEERANALQSQLDCLRAEHAHCMIRPATVNTQTSPVGKSKSTEEVNTEYAVRAPRPDFTDTIDPQSVIRSRKYGELKAVAFEIKEKLVHRTNKLESALTEVARLRSVIQQDKEHASRVLEEVEDLRKQAVRKNKMIRELETEVARLRALVSNSGCPQPVLNAPDTHSSARTPSQREQPRGAHCRVAMNGSLTSSFRASLLQHPDTPSINDPEFERDISVVNASLTTSAMNSPDQFPERETVPPERSSSPPCKRCEQLCHVAVNLQRLSSELQRHVNVDLDEELSLLDTLERQTVSTQIVTSPLPSQKSTQPRDARSTQVSMASALSSSVDELKVNIQSLHHARSRLQHYAGEVDRICSVLVRRSHDTGGAASPRNVSNADLGMVTGMIARSFDSLSRIRRRLKSFFREMNLSDNATGTKILADLRAVIHDLRTNDSSLASVSISSDHLGGKENVAPQILRPDSLSNQAQIYRRQFRELARGLDSMAKDLTQTTNVLRATRTNLERTTTGLSVPDVSPIPVMKRPSSRTT</sequence>
<feature type="region of interest" description="Disordered" evidence="2">
    <location>
        <begin position="2376"/>
        <end position="2401"/>
    </location>
</feature>
<feature type="coiled-coil region" evidence="1">
    <location>
        <begin position="1272"/>
        <end position="1299"/>
    </location>
</feature>
<feature type="region of interest" description="Disordered" evidence="2">
    <location>
        <begin position="2727"/>
        <end position="2749"/>
    </location>
</feature>
<feature type="coiled-coil region" evidence="1">
    <location>
        <begin position="107"/>
        <end position="134"/>
    </location>
</feature>
<dbReference type="PANTHER" id="PTHR45615">
    <property type="entry name" value="MYOSIN HEAVY CHAIN, NON-MUSCLE"/>
    <property type="match status" value="1"/>
</dbReference>
<dbReference type="RefSeq" id="XP_009175715.1">
    <property type="nucleotide sequence ID" value="XM_009177451.1"/>
</dbReference>
<feature type="region of interest" description="Disordered" evidence="2">
    <location>
        <begin position="561"/>
        <end position="580"/>
    </location>
</feature>
<dbReference type="Pfam" id="PF19012">
    <property type="entry name" value="DUF5741"/>
    <property type="match status" value="1"/>
</dbReference>
<evidence type="ECO:0000256" key="2">
    <source>
        <dbReference type="SAM" id="MobiDB-lite"/>
    </source>
</evidence>
<dbReference type="GeneID" id="20325103"/>
<evidence type="ECO:0000256" key="1">
    <source>
        <dbReference type="SAM" id="Coils"/>
    </source>
</evidence>
<gene>
    <name evidence="4" type="ORF">T265_10935</name>
</gene>
<dbReference type="KEGG" id="ovi:T265_10935"/>
<feature type="coiled-coil region" evidence="1">
    <location>
        <begin position="2328"/>
        <end position="2369"/>
    </location>
</feature>
<feature type="coiled-coil region" evidence="1">
    <location>
        <begin position="803"/>
        <end position="837"/>
    </location>
</feature>
<feature type="coiled-coil region" evidence="1">
    <location>
        <begin position="2094"/>
        <end position="2238"/>
    </location>
</feature>
<feature type="coiled-coil region" evidence="1">
    <location>
        <begin position="1740"/>
        <end position="1852"/>
    </location>
</feature>
<feature type="compositionally biased region" description="Polar residues" evidence="2">
    <location>
        <begin position="2517"/>
        <end position="2529"/>
    </location>
</feature>
<feature type="domain" description="DUF5741" evidence="3">
    <location>
        <begin position="2289"/>
        <end position="2361"/>
    </location>
</feature>